<evidence type="ECO:0000313" key="4">
    <source>
        <dbReference type="Proteomes" id="UP000233551"/>
    </source>
</evidence>
<dbReference type="OrthoDB" id="1927254at2759"/>
<accession>A0A2I0K1X1</accession>
<protein>
    <recommendedName>
        <fullName evidence="2">Dof zinc finger protein</fullName>
    </recommendedName>
</protein>
<dbReference type="Pfam" id="PF02701">
    <property type="entry name" value="Zn_ribbon_Dof"/>
    <property type="match status" value="1"/>
</dbReference>
<organism evidence="3 4">
    <name type="scientific">Punica granatum</name>
    <name type="common">Pomegranate</name>
    <dbReference type="NCBI Taxonomy" id="22663"/>
    <lineage>
        <taxon>Eukaryota</taxon>
        <taxon>Viridiplantae</taxon>
        <taxon>Streptophyta</taxon>
        <taxon>Embryophyta</taxon>
        <taxon>Tracheophyta</taxon>
        <taxon>Spermatophyta</taxon>
        <taxon>Magnoliopsida</taxon>
        <taxon>eudicotyledons</taxon>
        <taxon>Gunneridae</taxon>
        <taxon>Pentapetalae</taxon>
        <taxon>rosids</taxon>
        <taxon>malvids</taxon>
        <taxon>Myrtales</taxon>
        <taxon>Lythraceae</taxon>
        <taxon>Punica</taxon>
    </lineage>
</organism>
<dbReference type="PROSITE" id="PS50884">
    <property type="entry name" value="ZF_DOF_2"/>
    <property type="match status" value="1"/>
</dbReference>
<sequence length="279" mass="30701">MDSSTTHHQEMMGSDQSLESILAGPTKSQQEAAMKKPRPQHEQALKCPRCESTNTKFCYYNNYSLSQPRYFCKSCRRYWTKGGTLRNVPVGGGCRKSKRPSKRITINSSHQDHQDHQHSHQLQDLIALNSCNSPLAALHNLAYEASNPNENFHFPLAFAHQLHKLSNGQFDGHDLGMGHHQGFLEAPGMNNLQGLYYGLGDGAIGEVHSDGGVSGESILPFEETKQDYCSGENKVLLGCPWPTNGDGVSNLGDLSSMRGSLNSLGFGSSWHSLLNSPLM</sequence>
<keyword evidence="1 2" id="KW-0539">Nucleus</keyword>
<comment type="subcellular location">
    <subcellularLocation>
        <location evidence="1 2">Nucleus</location>
    </subcellularLocation>
</comment>
<dbReference type="EMBL" id="PGOL01000961">
    <property type="protein sequence ID" value="PKI62561.1"/>
    <property type="molecule type" value="Genomic_DNA"/>
</dbReference>
<keyword evidence="2" id="KW-0479">Metal-binding</keyword>
<keyword evidence="2" id="KW-0862">Zinc</keyword>
<evidence type="ECO:0000256" key="2">
    <source>
        <dbReference type="RuleBase" id="RU369094"/>
    </source>
</evidence>
<keyword evidence="2" id="KW-0804">Transcription</keyword>
<dbReference type="AlphaFoldDB" id="A0A2I0K1X1"/>
<name>A0A2I0K1X1_PUNGR</name>
<dbReference type="GO" id="GO:0005634">
    <property type="term" value="C:nucleus"/>
    <property type="evidence" value="ECO:0007669"/>
    <property type="project" value="UniProtKB-SubCell"/>
</dbReference>
<dbReference type="GO" id="GO:0003677">
    <property type="term" value="F:DNA binding"/>
    <property type="evidence" value="ECO:0007669"/>
    <property type="project" value="UniProtKB-UniRule"/>
</dbReference>
<dbReference type="InterPro" id="IPR003851">
    <property type="entry name" value="Znf_Dof"/>
</dbReference>
<dbReference type="STRING" id="22663.A0A2I0K1X1"/>
<dbReference type="GeneID" id="116201903"/>
<keyword evidence="2" id="KW-0805">Transcription regulation</keyword>
<dbReference type="PANTHER" id="PTHR31992">
    <property type="entry name" value="DOF ZINC FINGER PROTEIN DOF1.4-RELATED"/>
    <property type="match status" value="1"/>
</dbReference>
<proteinExistence type="predicted"/>
<dbReference type="PROSITE" id="PS01361">
    <property type="entry name" value="ZF_DOF_1"/>
    <property type="match status" value="1"/>
</dbReference>
<keyword evidence="1 2" id="KW-0238">DNA-binding</keyword>
<dbReference type="Proteomes" id="UP000233551">
    <property type="component" value="Unassembled WGS sequence"/>
</dbReference>
<dbReference type="InterPro" id="IPR045174">
    <property type="entry name" value="Dof"/>
</dbReference>
<gene>
    <name evidence="3" type="ORF">CRG98_016983</name>
</gene>
<dbReference type="GO" id="GO:0008270">
    <property type="term" value="F:zinc ion binding"/>
    <property type="evidence" value="ECO:0007669"/>
    <property type="project" value="UniProtKB-KW"/>
</dbReference>
<evidence type="ECO:0000256" key="1">
    <source>
        <dbReference type="PROSITE-ProRule" id="PRU00071"/>
    </source>
</evidence>
<dbReference type="PANTHER" id="PTHR31992:SF159">
    <property type="entry name" value="DOF ZINC FINGER PROTEIN"/>
    <property type="match status" value="1"/>
</dbReference>
<dbReference type="GO" id="GO:0003700">
    <property type="term" value="F:DNA-binding transcription factor activity"/>
    <property type="evidence" value="ECO:0007669"/>
    <property type="project" value="UniProtKB-UniRule"/>
</dbReference>
<reference evidence="3 4" key="1">
    <citation type="submission" date="2017-11" db="EMBL/GenBank/DDBJ databases">
        <title>De-novo sequencing of pomegranate (Punica granatum L.) genome.</title>
        <authorList>
            <person name="Akparov Z."/>
            <person name="Amiraslanov A."/>
            <person name="Hajiyeva S."/>
            <person name="Abbasov M."/>
            <person name="Kaur K."/>
            <person name="Hamwieh A."/>
            <person name="Solovyev V."/>
            <person name="Salamov A."/>
            <person name="Braich B."/>
            <person name="Kosarev P."/>
            <person name="Mahmoud A."/>
            <person name="Hajiyev E."/>
            <person name="Babayeva S."/>
            <person name="Izzatullayeva V."/>
            <person name="Mammadov A."/>
            <person name="Mammadov A."/>
            <person name="Sharifova S."/>
            <person name="Ojaghi J."/>
            <person name="Eynullazada K."/>
            <person name="Bayramov B."/>
            <person name="Abdulazimova A."/>
            <person name="Shahmuradov I."/>
        </authorList>
    </citation>
    <scope>NUCLEOTIDE SEQUENCE [LARGE SCALE GENOMIC DNA]</scope>
    <source>
        <strain evidence="4">cv. AG2017</strain>
        <tissue evidence="3">Leaf</tissue>
    </source>
</reference>
<comment type="caution">
    <text evidence="3">The sequence shown here is derived from an EMBL/GenBank/DDBJ whole genome shotgun (WGS) entry which is preliminary data.</text>
</comment>
<comment type="function">
    <text evidence="2">Transcription factor that binds specifically to a 5'-AA[AG]G-3' consensus core sequence.</text>
</comment>
<keyword evidence="1 2" id="KW-0863">Zinc-finger</keyword>
<keyword evidence="4" id="KW-1185">Reference proteome</keyword>
<evidence type="ECO:0000313" key="3">
    <source>
        <dbReference type="EMBL" id="PKI62561.1"/>
    </source>
</evidence>